<feature type="domain" description="Acyl-CoA dehydrogenase/oxidase C-terminal" evidence="6">
    <location>
        <begin position="271"/>
        <end position="368"/>
    </location>
</feature>
<dbReference type="InterPro" id="IPR036250">
    <property type="entry name" value="AcylCo_DH-like_C"/>
</dbReference>
<feature type="domain" description="Acyl-CoA dehydrogenase/oxidase N-terminal" evidence="8">
    <location>
        <begin position="7"/>
        <end position="117"/>
    </location>
</feature>
<dbReference type="PROSITE" id="PS00072">
    <property type="entry name" value="ACYL_COA_DH_1"/>
    <property type="match status" value="1"/>
</dbReference>
<dbReference type="InterPro" id="IPR052161">
    <property type="entry name" value="Mycobact_Acyl-CoA_DH"/>
</dbReference>
<dbReference type="InterPro" id="IPR009100">
    <property type="entry name" value="AcylCoA_DH/oxidase_NM_dom_sf"/>
</dbReference>
<dbReference type="EMBL" id="BAABGT010000029">
    <property type="protein sequence ID" value="GAA4544040.1"/>
    <property type="molecule type" value="Genomic_DNA"/>
</dbReference>
<dbReference type="PANTHER" id="PTHR43292">
    <property type="entry name" value="ACYL-COA DEHYDROGENASE"/>
    <property type="match status" value="1"/>
</dbReference>
<dbReference type="Gene3D" id="1.10.540.10">
    <property type="entry name" value="Acyl-CoA dehydrogenase/oxidase, N-terminal domain"/>
    <property type="match status" value="2"/>
</dbReference>
<evidence type="ECO:0000313" key="9">
    <source>
        <dbReference type="EMBL" id="GAA4544040.1"/>
    </source>
</evidence>
<dbReference type="PANTHER" id="PTHR43292:SF4">
    <property type="entry name" value="ACYL-COA DEHYDROGENASE FADE34"/>
    <property type="match status" value="1"/>
</dbReference>
<dbReference type="Pfam" id="PF02770">
    <property type="entry name" value="Acyl-CoA_dh_M"/>
    <property type="match status" value="1"/>
</dbReference>
<keyword evidence="3" id="KW-0285">Flavoprotein</keyword>
<evidence type="ECO:0000259" key="8">
    <source>
        <dbReference type="Pfam" id="PF02771"/>
    </source>
</evidence>
<evidence type="ECO:0000256" key="4">
    <source>
        <dbReference type="ARBA" id="ARBA00022827"/>
    </source>
</evidence>
<comment type="similarity">
    <text evidence="2">Belongs to the acyl-CoA dehydrogenase family.</text>
</comment>
<dbReference type="InterPro" id="IPR006091">
    <property type="entry name" value="Acyl-CoA_Oxase/DH_mid-dom"/>
</dbReference>
<dbReference type="InterPro" id="IPR013786">
    <property type="entry name" value="AcylCoA_DH/ox_N"/>
</dbReference>
<sequence>MSDLATPQTSTLRKEVRAAVAAAGVQAYAECDAWLFGHDMDFTHALAEARLIGLTWPSAFGGREVSNVERLVVTEELLRVGSPVAAHWIADRQIGPTILRHGTPELQEEFLPAIAAGRVTFCLGMSESESGSDLAAVRTRARPVDGGYLLTGRKIWTSHAHRASHAYVLARTGDSSGKKHESLTELIVDMSDDGVEVRPILDVSGEHHFNETIFEDVFVPSSRVIGVVGQGWTQVTEQLSFERGGLERVLSTFPILAVALRDDWVRPGHATRLGLAVSRLHALRRLALTVADRMDRVAAPVRQAAMLKLLGTTFEGEVVDLGRALLDRPPVSGASALDRLVAQGITRSPGATLRGGTTEVLLGIIARGSDDGDVRDELTGLVDSALRDLDPGAAASWRDGAWSRAEDLGWTTVGVPEEAGGSGGTIRDVATIVAGVARGGFSAPIAEQAVGQRAIVETGGELTSRLVVPVLGAGVTLTRVGDRVRLDGRVEAALWASEADELLVHVLDAGAPGLVRVPTSTVGVAVEPGANIAGEPSGALVLEGVELPADAVIGDESVVNRAVSAARVLRSAMLLGAMQAAAQHAVEHAAVREQFGKPLQAFQAVAHHLARMEAEATLVRAALDESLREVDEGGAGWRVVAGQLQAAQAATLVARSAHQVLGAMGMTQEHPLHRVTLRLAAWRDAAGSVDSLASALGVAVASAGPDGLWDWVIGDGEL</sequence>
<evidence type="ECO:0000313" key="10">
    <source>
        <dbReference type="Proteomes" id="UP001501598"/>
    </source>
</evidence>
<protein>
    <recommendedName>
        <fullName evidence="11">Alkylation response protein AidB-like acyl-CoA dehydrogenase</fullName>
    </recommendedName>
</protein>
<evidence type="ECO:0000259" key="6">
    <source>
        <dbReference type="Pfam" id="PF00441"/>
    </source>
</evidence>
<feature type="domain" description="Acyl-CoA oxidase/dehydrogenase middle" evidence="7">
    <location>
        <begin position="122"/>
        <end position="217"/>
    </location>
</feature>
<gene>
    <name evidence="9" type="ORF">GCM10023175_21540</name>
</gene>
<keyword evidence="5" id="KW-0560">Oxidoreductase</keyword>
<evidence type="ECO:0000256" key="5">
    <source>
        <dbReference type="ARBA" id="ARBA00023002"/>
    </source>
</evidence>
<dbReference type="Pfam" id="PF02771">
    <property type="entry name" value="Acyl-CoA_dh_N"/>
    <property type="match status" value="2"/>
</dbReference>
<keyword evidence="4" id="KW-0274">FAD</keyword>
<evidence type="ECO:0008006" key="11">
    <source>
        <dbReference type="Google" id="ProtNLM"/>
    </source>
</evidence>
<dbReference type="InterPro" id="IPR006089">
    <property type="entry name" value="Acyl-CoA_DH_CS"/>
</dbReference>
<keyword evidence="10" id="KW-1185">Reference proteome</keyword>
<dbReference type="Gene3D" id="1.20.140.10">
    <property type="entry name" value="Butyryl-CoA Dehydrogenase, subunit A, domain 3"/>
    <property type="match status" value="2"/>
</dbReference>
<dbReference type="SUPFAM" id="SSF47203">
    <property type="entry name" value="Acyl-CoA dehydrogenase C-terminal domain-like"/>
    <property type="match status" value="2"/>
</dbReference>
<comment type="cofactor">
    <cofactor evidence="1">
        <name>FAD</name>
        <dbReference type="ChEBI" id="CHEBI:57692"/>
    </cofactor>
</comment>
<dbReference type="InterPro" id="IPR009075">
    <property type="entry name" value="AcylCo_DH/oxidase_C"/>
</dbReference>
<feature type="domain" description="Acyl-CoA dehydrogenase/oxidase N-terminal" evidence="8">
    <location>
        <begin position="398"/>
        <end position="461"/>
    </location>
</feature>
<evidence type="ECO:0000256" key="1">
    <source>
        <dbReference type="ARBA" id="ARBA00001974"/>
    </source>
</evidence>
<dbReference type="Pfam" id="PF00441">
    <property type="entry name" value="Acyl-CoA_dh_1"/>
    <property type="match status" value="2"/>
</dbReference>
<feature type="domain" description="Acyl-CoA dehydrogenase/oxidase C-terminal" evidence="6">
    <location>
        <begin position="558"/>
        <end position="687"/>
    </location>
</feature>
<dbReference type="SUPFAM" id="SSF56645">
    <property type="entry name" value="Acyl-CoA dehydrogenase NM domain-like"/>
    <property type="match status" value="2"/>
</dbReference>
<dbReference type="Proteomes" id="UP001501598">
    <property type="component" value="Unassembled WGS sequence"/>
</dbReference>
<dbReference type="Gene3D" id="2.40.110.10">
    <property type="entry name" value="Butyryl-CoA Dehydrogenase, subunit A, domain 2"/>
    <property type="match status" value="2"/>
</dbReference>
<evidence type="ECO:0000256" key="2">
    <source>
        <dbReference type="ARBA" id="ARBA00009347"/>
    </source>
</evidence>
<proteinExistence type="inferred from homology"/>
<dbReference type="InterPro" id="IPR046373">
    <property type="entry name" value="Acyl-CoA_Oxase/DH_mid-dom_sf"/>
</dbReference>
<accession>A0ABP8RQB3</accession>
<dbReference type="RefSeq" id="WP_345415414.1">
    <property type="nucleotide sequence ID" value="NZ_BAABGT010000029.1"/>
</dbReference>
<name>A0ABP8RQB3_9PSEU</name>
<organism evidence="9 10">
    <name type="scientific">Pseudonocardia xishanensis</name>
    <dbReference type="NCBI Taxonomy" id="630995"/>
    <lineage>
        <taxon>Bacteria</taxon>
        <taxon>Bacillati</taxon>
        <taxon>Actinomycetota</taxon>
        <taxon>Actinomycetes</taxon>
        <taxon>Pseudonocardiales</taxon>
        <taxon>Pseudonocardiaceae</taxon>
        <taxon>Pseudonocardia</taxon>
    </lineage>
</organism>
<evidence type="ECO:0000256" key="3">
    <source>
        <dbReference type="ARBA" id="ARBA00022630"/>
    </source>
</evidence>
<evidence type="ECO:0000259" key="7">
    <source>
        <dbReference type="Pfam" id="PF02770"/>
    </source>
</evidence>
<dbReference type="InterPro" id="IPR037069">
    <property type="entry name" value="AcylCoA_DH/ox_N_sf"/>
</dbReference>
<comment type="caution">
    <text evidence="9">The sequence shown here is derived from an EMBL/GenBank/DDBJ whole genome shotgun (WGS) entry which is preliminary data.</text>
</comment>
<reference evidence="10" key="1">
    <citation type="journal article" date="2019" name="Int. J. Syst. Evol. Microbiol.">
        <title>The Global Catalogue of Microorganisms (GCM) 10K type strain sequencing project: providing services to taxonomists for standard genome sequencing and annotation.</title>
        <authorList>
            <consortium name="The Broad Institute Genomics Platform"/>
            <consortium name="The Broad Institute Genome Sequencing Center for Infectious Disease"/>
            <person name="Wu L."/>
            <person name="Ma J."/>
        </authorList>
    </citation>
    <scope>NUCLEOTIDE SEQUENCE [LARGE SCALE GENOMIC DNA]</scope>
    <source>
        <strain evidence="10">JCM 17906</strain>
    </source>
</reference>